<evidence type="ECO:0000259" key="1">
    <source>
        <dbReference type="PROSITE" id="PS50930"/>
    </source>
</evidence>
<evidence type="ECO:0000313" key="3">
    <source>
        <dbReference type="Proteomes" id="UP000470082"/>
    </source>
</evidence>
<dbReference type="PANTHER" id="PTHR37299:SF1">
    <property type="entry name" value="STAGE 0 SPORULATION PROTEIN A HOMOLOG"/>
    <property type="match status" value="1"/>
</dbReference>
<protein>
    <submittedName>
        <fullName evidence="2">Response regulator transcription factor</fullName>
    </submittedName>
</protein>
<dbReference type="GO" id="GO:0000156">
    <property type="term" value="F:phosphorelay response regulator activity"/>
    <property type="evidence" value="ECO:0007669"/>
    <property type="project" value="InterPro"/>
</dbReference>
<dbReference type="AlphaFoldDB" id="A0A7X2N1Z6"/>
<dbReference type="PROSITE" id="PS50930">
    <property type="entry name" value="HTH_LYTTR"/>
    <property type="match status" value="1"/>
</dbReference>
<dbReference type="InterPro" id="IPR007492">
    <property type="entry name" value="LytTR_DNA-bd_dom"/>
</dbReference>
<keyword evidence="3" id="KW-1185">Reference proteome</keyword>
<accession>A0A7X2N1Z6</accession>
<comment type="caution">
    <text evidence="2">The sequence shown here is derived from an EMBL/GenBank/DDBJ whole genome shotgun (WGS) entry which is preliminary data.</text>
</comment>
<gene>
    <name evidence="2" type="ORF">FYJ50_02265</name>
</gene>
<proteinExistence type="predicted"/>
<dbReference type="CDD" id="cd00156">
    <property type="entry name" value="REC"/>
    <property type="match status" value="1"/>
</dbReference>
<dbReference type="Proteomes" id="UP000470082">
    <property type="component" value="Unassembled WGS sequence"/>
</dbReference>
<dbReference type="InterPro" id="IPR011006">
    <property type="entry name" value="CheY-like_superfamily"/>
</dbReference>
<name>A0A7X2N1Z6_9FIRM</name>
<dbReference type="SMART" id="SM00850">
    <property type="entry name" value="LytTR"/>
    <property type="match status" value="1"/>
</dbReference>
<dbReference type="InterPro" id="IPR046947">
    <property type="entry name" value="LytR-like"/>
</dbReference>
<dbReference type="RefSeq" id="WP_154459420.1">
    <property type="nucleotide sequence ID" value="NZ_VUMM01000002.1"/>
</dbReference>
<reference evidence="2 3" key="1">
    <citation type="submission" date="2019-08" db="EMBL/GenBank/DDBJ databases">
        <title>In-depth cultivation of the pig gut microbiome towards novel bacterial diversity and tailored functional studies.</title>
        <authorList>
            <person name="Wylensek D."/>
            <person name="Hitch T.C.A."/>
            <person name="Clavel T."/>
        </authorList>
    </citation>
    <scope>NUCLEOTIDE SEQUENCE [LARGE SCALE GENOMIC DNA]</scope>
    <source>
        <strain evidence="2 3">LKV-178-WT-2G</strain>
    </source>
</reference>
<sequence length="203" mass="24561">MNSLICDENKADALYLKDLLKYEFFLDIKLENKNGIELGIQIKEEFPNLHIILTSAFKEYLENGYKTKADRFFVKPIQESLFKTEMKQLLLSYNKKEPVFYDPNVSNVRIPYKNIMYIEYMDRYTYIDLNNHKVLKTKYKMYEWLELLKNLYFAQSYKSILINLNYVNEIKKKDVVLEDGFLLPLSKHFHKSFEQKWVDFIMH</sequence>
<dbReference type="Gene3D" id="2.40.50.1020">
    <property type="entry name" value="LytTr DNA-binding domain"/>
    <property type="match status" value="1"/>
</dbReference>
<dbReference type="Gene3D" id="3.40.50.2300">
    <property type="match status" value="1"/>
</dbReference>
<dbReference type="EMBL" id="VUMM01000002">
    <property type="protein sequence ID" value="MSS00952.1"/>
    <property type="molecule type" value="Genomic_DNA"/>
</dbReference>
<organism evidence="2 3">
    <name type="scientific">Floccifex porci</name>
    <dbReference type="NCBI Taxonomy" id="2606629"/>
    <lineage>
        <taxon>Bacteria</taxon>
        <taxon>Bacillati</taxon>
        <taxon>Bacillota</taxon>
        <taxon>Erysipelotrichia</taxon>
        <taxon>Erysipelotrichales</taxon>
        <taxon>Erysipelotrichaceae</taxon>
        <taxon>Floccifex</taxon>
    </lineage>
</organism>
<dbReference type="PANTHER" id="PTHR37299">
    <property type="entry name" value="TRANSCRIPTIONAL REGULATOR-RELATED"/>
    <property type="match status" value="1"/>
</dbReference>
<evidence type="ECO:0000313" key="2">
    <source>
        <dbReference type="EMBL" id="MSS00952.1"/>
    </source>
</evidence>
<feature type="domain" description="HTH LytTR-type" evidence="1">
    <location>
        <begin position="108"/>
        <end position="199"/>
    </location>
</feature>
<dbReference type="SUPFAM" id="SSF52172">
    <property type="entry name" value="CheY-like"/>
    <property type="match status" value="1"/>
</dbReference>
<dbReference type="GO" id="GO:0003677">
    <property type="term" value="F:DNA binding"/>
    <property type="evidence" value="ECO:0007669"/>
    <property type="project" value="InterPro"/>
</dbReference>
<dbReference type="Pfam" id="PF04397">
    <property type="entry name" value="LytTR"/>
    <property type="match status" value="1"/>
</dbReference>